<dbReference type="Gene3D" id="3.40.50.1860">
    <property type="match status" value="1"/>
</dbReference>
<comment type="caution">
    <text evidence="2">The sequence shown here is derived from an EMBL/GenBank/DDBJ whole genome shotgun (WGS) entry which is preliminary data.</text>
</comment>
<sequence length="251" mass="25678">MTHHQREGPRAYPAAIGFLHTSPVHVPVFDSLLADLAPEAGAVVRVDAGLLERARAGEPADSLARDLRTAVADLASAGASVVVCTCSTLGPLAERIGRDGPVPVLRVDRPMADRAVRTPPDRLGEPVRVLVVIALGSTLGSTTDLLVECATTAGRAVDLAVLRCDSAWPLFEAGHPEAFVESVADAVRTAVAPPGEGQRARADVVVLAQASMAAAADRLAGLGVPVLASPRAAVRHALDLARGDAASAVSG</sequence>
<accession>A0A2A9E1P9</accession>
<name>A0A2A9E1P9_9MICO</name>
<comment type="similarity">
    <text evidence="1">Belongs to the HyuE racemase family.</text>
</comment>
<gene>
    <name evidence="2" type="ORF">ATL42_0611</name>
</gene>
<dbReference type="EMBL" id="PDJG01000001">
    <property type="protein sequence ID" value="PFG32763.1"/>
    <property type="molecule type" value="Genomic_DNA"/>
</dbReference>
<dbReference type="Pfam" id="PF01177">
    <property type="entry name" value="Asp_Glu_race"/>
    <property type="match status" value="1"/>
</dbReference>
<evidence type="ECO:0000313" key="2">
    <source>
        <dbReference type="EMBL" id="PFG32763.1"/>
    </source>
</evidence>
<reference evidence="2 3" key="1">
    <citation type="submission" date="2017-10" db="EMBL/GenBank/DDBJ databases">
        <title>Sequencing the genomes of 1000 actinobacteria strains.</title>
        <authorList>
            <person name="Klenk H.-P."/>
        </authorList>
    </citation>
    <scope>NUCLEOTIDE SEQUENCE [LARGE SCALE GENOMIC DNA]</scope>
    <source>
        <strain evidence="2 3">DSM 18966</strain>
    </source>
</reference>
<evidence type="ECO:0008006" key="4">
    <source>
        <dbReference type="Google" id="ProtNLM"/>
    </source>
</evidence>
<dbReference type="InterPro" id="IPR015942">
    <property type="entry name" value="Asp/Glu/hydantoin_racemase"/>
</dbReference>
<dbReference type="GO" id="GO:0047661">
    <property type="term" value="F:amino-acid racemase activity"/>
    <property type="evidence" value="ECO:0007669"/>
    <property type="project" value="InterPro"/>
</dbReference>
<organism evidence="2 3">
    <name type="scientific">Sanguibacter antarcticus</name>
    <dbReference type="NCBI Taxonomy" id="372484"/>
    <lineage>
        <taxon>Bacteria</taxon>
        <taxon>Bacillati</taxon>
        <taxon>Actinomycetota</taxon>
        <taxon>Actinomycetes</taxon>
        <taxon>Micrococcales</taxon>
        <taxon>Sanguibacteraceae</taxon>
        <taxon>Sanguibacter</taxon>
    </lineage>
</organism>
<dbReference type="Proteomes" id="UP000225548">
    <property type="component" value="Unassembled WGS sequence"/>
</dbReference>
<dbReference type="OrthoDB" id="978447at2"/>
<evidence type="ECO:0000313" key="3">
    <source>
        <dbReference type="Proteomes" id="UP000225548"/>
    </source>
</evidence>
<dbReference type="InterPro" id="IPR001920">
    <property type="entry name" value="Asp/Glu_race"/>
</dbReference>
<dbReference type="InterPro" id="IPR053714">
    <property type="entry name" value="Iso_Racemase_Enz_sf"/>
</dbReference>
<keyword evidence="3" id="KW-1185">Reference proteome</keyword>
<dbReference type="Gene3D" id="3.40.50.12500">
    <property type="match status" value="1"/>
</dbReference>
<protein>
    <recommendedName>
        <fullName evidence="4">Arylsulfatase</fullName>
    </recommendedName>
</protein>
<dbReference type="RefSeq" id="WP_098454084.1">
    <property type="nucleotide sequence ID" value="NZ_PDJG01000001.1"/>
</dbReference>
<dbReference type="AlphaFoldDB" id="A0A2A9E1P9"/>
<evidence type="ECO:0000256" key="1">
    <source>
        <dbReference type="ARBA" id="ARBA00038414"/>
    </source>
</evidence>
<proteinExistence type="inferred from homology"/>